<evidence type="ECO:0000256" key="6">
    <source>
        <dbReference type="ARBA" id="ARBA00022737"/>
    </source>
</evidence>
<dbReference type="InterPro" id="IPR025202">
    <property type="entry name" value="PLD-like_dom"/>
</dbReference>
<comment type="caution">
    <text evidence="15">The sequence shown here is derived from an EMBL/GenBank/DDBJ whole genome shotgun (WGS) entry which is preliminary data.</text>
</comment>
<evidence type="ECO:0000256" key="3">
    <source>
        <dbReference type="ARBA" id="ARBA00022516"/>
    </source>
</evidence>
<dbReference type="NCBIfam" id="TIGR04265">
    <property type="entry name" value="bac_cardiolipin"/>
    <property type="match status" value="1"/>
</dbReference>
<keyword evidence="2" id="KW-1003">Cell membrane</keyword>
<evidence type="ECO:0000256" key="12">
    <source>
        <dbReference type="NCBIfam" id="TIGR04265"/>
    </source>
</evidence>
<evidence type="ECO:0000256" key="9">
    <source>
        <dbReference type="ARBA" id="ARBA00023136"/>
    </source>
</evidence>
<feature type="domain" description="PLD phosphodiesterase" evidence="14">
    <location>
        <begin position="393"/>
        <end position="420"/>
    </location>
</feature>
<sequence length="480" mass="53938">MTGADGGILTALLGVLYFTAAVVASGHAILRKEDARAAVAWVGVILLMPLIGPLLYLMFGINRIRRRATELRGELPRVDQSAAVWRYVPENLGDYLPESLQPLVLLANRVSREPLLTGNRLTPLINGDEAYPRMLEAIAGAQRSITLSTYIFSNDSVGRDFARSLGEAVRRGVSVRVLVDAVGLRYSMPSIVRHLRRERVPFARFMPSRTPLAMPFMNLRNHRKLLVVDGLLGFTGGMNISVGHCLESRPRHPIRDMHFTVEGPVVSEMQTVFAEDWRFACRESLTGDLWFPTPYAPGTTLSRVIPDGPDENYDTLRQIIVGALSVAREHVRIMTPYFLPDLTVQDALKTAALRGVNVDVLLPLRNNLWLVDWACRGQLESLLQWGVRVWYSPGEFDHSKVFTVDGHWCMVGSANWDPRSLRLNFECNLECYDARLARTLEGMLDRGRASSEELTLARLQEDWLPVRLRNGIARLLSPYL</sequence>
<dbReference type="EC" id="2.7.8.-" evidence="12"/>
<dbReference type="InterPro" id="IPR027379">
    <property type="entry name" value="CLS_N"/>
</dbReference>
<evidence type="ECO:0000256" key="7">
    <source>
        <dbReference type="ARBA" id="ARBA00022989"/>
    </source>
</evidence>
<dbReference type="CDD" id="cd09163">
    <property type="entry name" value="PLDc_CLS_unchar2_2"/>
    <property type="match status" value="1"/>
</dbReference>
<dbReference type="AlphaFoldDB" id="A0A4V3ER85"/>
<evidence type="ECO:0000259" key="14">
    <source>
        <dbReference type="PROSITE" id="PS50035"/>
    </source>
</evidence>
<reference evidence="15 16" key="1">
    <citation type="submission" date="2019-03" db="EMBL/GenBank/DDBJ databases">
        <title>Genomic Encyclopedia of Type Strains, Phase IV (KMG-IV): sequencing the most valuable type-strain genomes for metagenomic binning, comparative biology and taxonomic classification.</title>
        <authorList>
            <person name="Goeker M."/>
        </authorList>
    </citation>
    <scope>NUCLEOTIDE SEQUENCE [LARGE SCALE GENOMIC DNA]</scope>
    <source>
        <strain evidence="15 16">DSM 15505</strain>
    </source>
</reference>
<dbReference type="GO" id="GO:0032049">
    <property type="term" value="P:cardiolipin biosynthetic process"/>
    <property type="evidence" value="ECO:0007669"/>
    <property type="project" value="UniProtKB-UniRule"/>
</dbReference>
<keyword evidence="7 13" id="KW-1133">Transmembrane helix</keyword>
<dbReference type="InterPro" id="IPR022924">
    <property type="entry name" value="Cardiolipin_synthase"/>
</dbReference>
<feature type="transmembrane region" description="Helical" evidence="13">
    <location>
        <begin position="37"/>
        <end position="59"/>
    </location>
</feature>
<protein>
    <recommendedName>
        <fullName evidence="12">Cardiolipin synthase</fullName>
        <ecNumber evidence="12">2.7.8.-</ecNumber>
    </recommendedName>
</protein>
<dbReference type="Proteomes" id="UP000295830">
    <property type="component" value="Unassembled WGS sequence"/>
</dbReference>
<evidence type="ECO:0000256" key="1">
    <source>
        <dbReference type="ARBA" id="ARBA00004651"/>
    </source>
</evidence>
<comment type="subcellular location">
    <subcellularLocation>
        <location evidence="1">Cell membrane</location>
        <topology evidence="1">Multi-pass membrane protein</topology>
    </subcellularLocation>
</comment>
<evidence type="ECO:0000256" key="10">
    <source>
        <dbReference type="ARBA" id="ARBA00023209"/>
    </source>
</evidence>
<evidence type="ECO:0000313" key="16">
    <source>
        <dbReference type="Proteomes" id="UP000295830"/>
    </source>
</evidence>
<keyword evidence="11" id="KW-1208">Phospholipid metabolism</keyword>
<dbReference type="PROSITE" id="PS50035">
    <property type="entry name" value="PLD"/>
    <property type="match status" value="2"/>
</dbReference>
<gene>
    <name evidence="15" type="ORF">DES49_0137</name>
</gene>
<feature type="domain" description="PLD phosphodiesterase" evidence="14">
    <location>
        <begin position="217"/>
        <end position="244"/>
    </location>
</feature>
<keyword evidence="8" id="KW-0443">Lipid metabolism</keyword>
<dbReference type="Pfam" id="PF13091">
    <property type="entry name" value="PLDc_2"/>
    <property type="match status" value="2"/>
</dbReference>
<dbReference type="InterPro" id="IPR001736">
    <property type="entry name" value="PLipase_D/transphosphatidylase"/>
</dbReference>
<evidence type="ECO:0000256" key="4">
    <source>
        <dbReference type="ARBA" id="ARBA00022679"/>
    </source>
</evidence>
<accession>A0A4V3ER85</accession>
<dbReference type="Gene3D" id="3.30.870.10">
    <property type="entry name" value="Endonuclease Chain A"/>
    <property type="match status" value="3"/>
</dbReference>
<keyword evidence="10" id="KW-0594">Phospholipid biosynthesis</keyword>
<keyword evidence="16" id="KW-1185">Reference proteome</keyword>
<dbReference type="RefSeq" id="WP_133734467.1">
    <property type="nucleotide sequence ID" value="NZ_SOAX01000001.1"/>
</dbReference>
<proteinExistence type="predicted"/>
<organism evidence="15 16">
    <name type="scientific">Halospina denitrificans</name>
    <dbReference type="NCBI Taxonomy" id="332522"/>
    <lineage>
        <taxon>Bacteria</taxon>
        <taxon>Pseudomonadati</taxon>
        <taxon>Pseudomonadota</taxon>
        <taxon>Gammaproteobacteria</taxon>
        <taxon>Halospina</taxon>
    </lineage>
</organism>
<keyword evidence="5 13" id="KW-0812">Transmembrane</keyword>
<dbReference type="SUPFAM" id="SSF56024">
    <property type="entry name" value="Phospholipase D/nuclease"/>
    <property type="match status" value="2"/>
</dbReference>
<keyword evidence="9 13" id="KW-0472">Membrane</keyword>
<dbReference type="EMBL" id="SOAX01000001">
    <property type="protein sequence ID" value="TDT44038.1"/>
    <property type="molecule type" value="Genomic_DNA"/>
</dbReference>
<dbReference type="Pfam" id="PF13396">
    <property type="entry name" value="PLDc_N"/>
    <property type="match status" value="1"/>
</dbReference>
<dbReference type="OrthoDB" id="9762009at2"/>
<dbReference type="CDD" id="cd09157">
    <property type="entry name" value="PLDc_CLS_unchar2_1"/>
    <property type="match status" value="1"/>
</dbReference>
<name>A0A4V3ER85_9GAMM</name>
<dbReference type="GO" id="GO:0008808">
    <property type="term" value="F:cardiolipin synthase activity"/>
    <property type="evidence" value="ECO:0007669"/>
    <property type="project" value="UniProtKB-UniRule"/>
</dbReference>
<evidence type="ECO:0000256" key="5">
    <source>
        <dbReference type="ARBA" id="ARBA00022692"/>
    </source>
</evidence>
<dbReference type="PANTHER" id="PTHR21248:SF22">
    <property type="entry name" value="PHOSPHOLIPASE D"/>
    <property type="match status" value="1"/>
</dbReference>
<dbReference type="GO" id="GO:0005886">
    <property type="term" value="C:plasma membrane"/>
    <property type="evidence" value="ECO:0007669"/>
    <property type="project" value="UniProtKB-SubCell"/>
</dbReference>
<feature type="transmembrane region" description="Helical" evidence="13">
    <location>
        <begin position="6"/>
        <end position="30"/>
    </location>
</feature>
<dbReference type="PANTHER" id="PTHR21248">
    <property type="entry name" value="CARDIOLIPIN SYNTHASE"/>
    <property type="match status" value="1"/>
</dbReference>
<evidence type="ECO:0000256" key="2">
    <source>
        <dbReference type="ARBA" id="ARBA00022475"/>
    </source>
</evidence>
<keyword evidence="4" id="KW-0808">Transferase</keyword>
<dbReference type="SMART" id="SM00155">
    <property type="entry name" value="PLDc"/>
    <property type="match status" value="2"/>
</dbReference>
<evidence type="ECO:0000256" key="11">
    <source>
        <dbReference type="ARBA" id="ARBA00023264"/>
    </source>
</evidence>
<keyword evidence="6" id="KW-0677">Repeat</keyword>
<evidence type="ECO:0000313" key="15">
    <source>
        <dbReference type="EMBL" id="TDT44038.1"/>
    </source>
</evidence>
<evidence type="ECO:0000256" key="8">
    <source>
        <dbReference type="ARBA" id="ARBA00023098"/>
    </source>
</evidence>
<evidence type="ECO:0000256" key="13">
    <source>
        <dbReference type="SAM" id="Phobius"/>
    </source>
</evidence>
<keyword evidence="3" id="KW-0444">Lipid biosynthesis</keyword>